<accession>A0A6J4IHH0</accession>
<name>A0A6J4IHH0_9MICC</name>
<organism evidence="1">
    <name type="scientific">uncultured Arthrobacter sp</name>
    <dbReference type="NCBI Taxonomy" id="114050"/>
    <lineage>
        <taxon>Bacteria</taxon>
        <taxon>Bacillati</taxon>
        <taxon>Actinomycetota</taxon>
        <taxon>Actinomycetes</taxon>
        <taxon>Micrococcales</taxon>
        <taxon>Micrococcaceae</taxon>
        <taxon>Arthrobacter</taxon>
        <taxon>environmental samples</taxon>
    </lineage>
</organism>
<sequence>MAGPSDRRRSRTGVDPVGIPARRILLGVLAVFAGAVSGCGSPAAHGLDDIEFRTVSGTDPAGDLRWLEDHPIYWRMTSAGGEGTAVIRPPCSGLQAPVRVTEDKVVVDTRRMSIEAQYCEPPVGDYDLWLHHLIERPLNYSWDGETLILSNDRGSLTFEREE</sequence>
<evidence type="ECO:0008006" key="2">
    <source>
        <dbReference type="Google" id="ProtNLM"/>
    </source>
</evidence>
<gene>
    <name evidence="1" type="ORF">AVDCRST_MAG83-2240</name>
</gene>
<dbReference type="EMBL" id="CADCTE010000127">
    <property type="protein sequence ID" value="CAA9252940.1"/>
    <property type="molecule type" value="Genomic_DNA"/>
</dbReference>
<proteinExistence type="predicted"/>
<evidence type="ECO:0000313" key="1">
    <source>
        <dbReference type="EMBL" id="CAA9252940.1"/>
    </source>
</evidence>
<dbReference type="RefSeq" id="WP_294568389.1">
    <property type="nucleotide sequence ID" value="NZ_CADCTE010000127.1"/>
</dbReference>
<reference evidence="1" key="1">
    <citation type="submission" date="2020-02" db="EMBL/GenBank/DDBJ databases">
        <authorList>
            <person name="Meier V. D."/>
        </authorList>
    </citation>
    <scope>NUCLEOTIDE SEQUENCE</scope>
    <source>
        <strain evidence="1">AVDCRST_MAG83</strain>
    </source>
</reference>
<protein>
    <recommendedName>
        <fullName evidence="2">DUF306 domain-containing protein</fullName>
    </recommendedName>
</protein>
<dbReference type="AlphaFoldDB" id="A0A6J4IHH0"/>